<evidence type="ECO:0000256" key="1">
    <source>
        <dbReference type="SAM" id="SignalP"/>
    </source>
</evidence>
<name>A0A2U2I4C6_9BURK</name>
<keyword evidence="3" id="KW-1185">Reference proteome</keyword>
<evidence type="ECO:0000313" key="2">
    <source>
        <dbReference type="EMBL" id="PWF54650.1"/>
    </source>
</evidence>
<proteinExistence type="predicted"/>
<feature type="chain" id="PRO_5015738262" evidence="1">
    <location>
        <begin position="24"/>
        <end position="339"/>
    </location>
</feature>
<accession>A0A2U2I4C6</accession>
<dbReference type="EMBL" id="PXWF02000076">
    <property type="protein sequence ID" value="PWF54650.1"/>
    <property type="molecule type" value="Genomic_DNA"/>
</dbReference>
<gene>
    <name evidence="2" type="ORF">C7C56_005875</name>
</gene>
<organism evidence="2 3">
    <name type="scientific">Massilia glaciei</name>
    <dbReference type="NCBI Taxonomy" id="1524097"/>
    <lineage>
        <taxon>Bacteria</taxon>
        <taxon>Pseudomonadati</taxon>
        <taxon>Pseudomonadota</taxon>
        <taxon>Betaproteobacteria</taxon>
        <taxon>Burkholderiales</taxon>
        <taxon>Oxalobacteraceae</taxon>
        <taxon>Telluria group</taxon>
        <taxon>Massilia</taxon>
    </lineage>
</organism>
<dbReference type="Proteomes" id="UP000241421">
    <property type="component" value="Unassembled WGS sequence"/>
</dbReference>
<dbReference type="RefSeq" id="WP_106756545.1">
    <property type="nucleotide sequence ID" value="NZ_PXWF02000076.1"/>
</dbReference>
<protein>
    <submittedName>
        <fullName evidence="2">Uncharacterized protein</fullName>
    </submittedName>
</protein>
<keyword evidence="1" id="KW-0732">Signal</keyword>
<dbReference type="AlphaFoldDB" id="A0A2U2I4C6"/>
<reference evidence="2 3" key="1">
    <citation type="submission" date="2018-04" db="EMBL/GenBank/DDBJ databases">
        <title>Massilia violaceinigra sp. nov., a novel purple-pigmented bacterium isolated from Tianshan glacier, Xinjiang, China.</title>
        <authorList>
            <person name="Wang H."/>
        </authorList>
    </citation>
    <scope>NUCLEOTIDE SEQUENCE [LARGE SCALE GENOMIC DNA]</scope>
    <source>
        <strain evidence="2 3">B448-2</strain>
    </source>
</reference>
<dbReference type="OrthoDB" id="7210400at2"/>
<feature type="signal peptide" evidence="1">
    <location>
        <begin position="1"/>
        <end position="23"/>
    </location>
</feature>
<comment type="caution">
    <text evidence="2">The sequence shown here is derived from an EMBL/GenBank/DDBJ whole genome shotgun (WGS) entry which is preliminary data.</text>
</comment>
<sequence>MVCNKLRAAAGALLIAATFHAHAADEPLRADAGFKPAEMAATLMRPDNNAATVRGIKRLAITAFDVEFVTKGSAAASATAIGRSGTANVSMTVTLKGVDDPDFQAIVAQLYADFVREVKAAGIELVPTETIMASAAYRKMAAGGKSSPHRKGGTEPATVVAPEGRPIMGLSLAVKGGGLAALANFGAVAGGVFSGVELQKELDATLAQVRMVVRFVDLNKSSSGFLNRISGEAKVSAQVNPAIAAGDTNLNLQSGAGGERFSLQRALLLDGGAIPELKDTSSVAGNVGLAVLSFAIGKGGSSSVVEKEAVADPARYRAVLGGGLGSVGSMMVEQLKTLR</sequence>
<evidence type="ECO:0000313" key="3">
    <source>
        <dbReference type="Proteomes" id="UP000241421"/>
    </source>
</evidence>